<dbReference type="PANTHER" id="PTHR43143">
    <property type="entry name" value="METALLOPHOSPHOESTERASE, CALCINEURIN SUPERFAMILY"/>
    <property type="match status" value="1"/>
</dbReference>
<accession>A0A4Y9QLU5</accession>
<dbReference type="Gene3D" id="3.60.21.10">
    <property type="match status" value="1"/>
</dbReference>
<dbReference type="InterPro" id="IPR004843">
    <property type="entry name" value="Calcineurin-like_PHP"/>
</dbReference>
<dbReference type="InterPro" id="IPR029052">
    <property type="entry name" value="Metallo-depent_PP-like"/>
</dbReference>
<protein>
    <submittedName>
        <fullName evidence="2">Serine/threonine protein phosphatase</fullName>
    </submittedName>
</protein>
<evidence type="ECO:0000313" key="3">
    <source>
        <dbReference type="Proteomes" id="UP000297647"/>
    </source>
</evidence>
<gene>
    <name evidence="2" type="ORF">E4S40_15635</name>
</gene>
<dbReference type="Pfam" id="PF00149">
    <property type="entry name" value="Metallophos"/>
    <property type="match status" value="1"/>
</dbReference>
<dbReference type="GO" id="GO:0016787">
    <property type="term" value="F:hydrolase activity"/>
    <property type="evidence" value="ECO:0007669"/>
    <property type="project" value="InterPro"/>
</dbReference>
<sequence length="345" mass="39588">MKTFSTKHSPKILILLTIVGLTSFFSCQEKENTPPPIFTHDVDTGNTPWTKETFDNDSEKFSFAVHSDLTGGERPRIYEVAIAQLNLMRPELIVNVGDLIEGGAPDSASWDQQWDSFDARTEAAKAPVFYTGGNHDLTGNFAQGIWKERYGKNYYHFIYKNTLFLVLDSEDHGKERNDEIEKIRNEGIRVLDEQGREAYAQTEYANLPERSFGNISEDQMNYFLEVLQKNPDVKWTFLMMHKPMWENPENVRFFELEQALEGRNYTVFNGHTHTFRYLERNGMDYINLATTGGVQNNSLGRSMDHFLWVTVDEEGVSIANLLMEGILDKTGHIPSDGDTLVFEKK</sequence>
<dbReference type="OrthoDB" id="9816081at2"/>
<proteinExistence type="predicted"/>
<organism evidence="2 3">
    <name type="scientific">Algoriphagus kandeliae</name>
    <dbReference type="NCBI Taxonomy" id="2562278"/>
    <lineage>
        <taxon>Bacteria</taxon>
        <taxon>Pseudomonadati</taxon>
        <taxon>Bacteroidota</taxon>
        <taxon>Cytophagia</taxon>
        <taxon>Cytophagales</taxon>
        <taxon>Cyclobacteriaceae</taxon>
        <taxon>Algoriphagus</taxon>
    </lineage>
</organism>
<name>A0A4Y9QLU5_9BACT</name>
<evidence type="ECO:0000313" key="2">
    <source>
        <dbReference type="EMBL" id="TFV93674.1"/>
    </source>
</evidence>
<dbReference type="EMBL" id="SPSB01000004">
    <property type="protein sequence ID" value="TFV93674.1"/>
    <property type="molecule type" value="Genomic_DNA"/>
</dbReference>
<reference evidence="2 3" key="1">
    <citation type="submission" date="2019-03" db="EMBL/GenBank/DDBJ databases">
        <title>Algoriphagus sp. nov, a new strain isolated from root system soil of mangrove plant Kandelia.</title>
        <authorList>
            <person name="Yin Q."/>
            <person name="Wang K."/>
            <person name="Song Z."/>
        </authorList>
    </citation>
    <scope>NUCLEOTIDE SEQUENCE [LARGE SCALE GENOMIC DNA]</scope>
    <source>
        <strain evidence="2 3">XY-J91</strain>
    </source>
</reference>
<dbReference type="PANTHER" id="PTHR43143:SF1">
    <property type="entry name" value="SERINE_THREONINE-PROTEIN PHOSPHATASE CPPED1"/>
    <property type="match status" value="1"/>
</dbReference>
<dbReference type="SUPFAM" id="SSF56300">
    <property type="entry name" value="Metallo-dependent phosphatases"/>
    <property type="match status" value="1"/>
</dbReference>
<comment type="caution">
    <text evidence="2">The sequence shown here is derived from an EMBL/GenBank/DDBJ whole genome shotgun (WGS) entry which is preliminary data.</text>
</comment>
<feature type="domain" description="Calcineurin-like phosphoesterase" evidence="1">
    <location>
        <begin position="65"/>
        <end position="274"/>
    </location>
</feature>
<dbReference type="RefSeq" id="WP_135076293.1">
    <property type="nucleotide sequence ID" value="NZ_SPSB01000004.1"/>
</dbReference>
<keyword evidence="3" id="KW-1185">Reference proteome</keyword>
<dbReference type="Proteomes" id="UP000297647">
    <property type="component" value="Unassembled WGS sequence"/>
</dbReference>
<dbReference type="InterPro" id="IPR051918">
    <property type="entry name" value="STPP_CPPED1"/>
</dbReference>
<dbReference type="AlphaFoldDB" id="A0A4Y9QLU5"/>
<dbReference type="PROSITE" id="PS51257">
    <property type="entry name" value="PROKAR_LIPOPROTEIN"/>
    <property type="match status" value="1"/>
</dbReference>
<evidence type="ECO:0000259" key="1">
    <source>
        <dbReference type="Pfam" id="PF00149"/>
    </source>
</evidence>